<evidence type="ECO:0000313" key="3">
    <source>
        <dbReference type="Proteomes" id="UP001219518"/>
    </source>
</evidence>
<protein>
    <submittedName>
        <fullName evidence="2">Replicase polyprotein 1a</fullName>
    </submittedName>
</protein>
<evidence type="ECO:0000313" key="2">
    <source>
        <dbReference type="EMBL" id="KAK3918030.1"/>
    </source>
</evidence>
<name>A0AAE1HCR3_9NEOP</name>
<dbReference type="PANTHER" id="PTHR10773">
    <property type="entry name" value="DNA-DIRECTED RNA POLYMERASES I, II, AND III SUBUNIT RPABC2"/>
    <property type="match status" value="1"/>
</dbReference>
<reference evidence="2" key="1">
    <citation type="submission" date="2021-07" db="EMBL/GenBank/DDBJ databases">
        <authorList>
            <person name="Catto M.A."/>
            <person name="Jacobson A."/>
            <person name="Kennedy G."/>
            <person name="Labadie P."/>
            <person name="Hunt B.G."/>
            <person name="Srinivasan R."/>
        </authorList>
    </citation>
    <scope>NUCLEOTIDE SEQUENCE</scope>
    <source>
        <strain evidence="2">PL_HMW_Pooled</strain>
        <tissue evidence="2">Head</tissue>
    </source>
</reference>
<dbReference type="PANTHER" id="PTHR10773:SF19">
    <property type="match status" value="1"/>
</dbReference>
<dbReference type="EMBL" id="JAHWGI010000844">
    <property type="protein sequence ID" value="KAK3918030.1"/>
    <property type="molecule type" value="Genomic_DNA"/>
</dbReference>
<feature type="region of interest" description="Disordered" evidence="1">
    <location>
        <begin position="115"/>
        <end position="234"/>
    </location>
</feature>
<dbReference type="AlphaFoldDB" id="A0AAE1HCR3"/>
<gene>
    <name evidence="2" type="ORF">KUF71_007410</name>
</gene>
<sequence length="1036" mass="118881">MVAREKGIDVPNFREALTKKKETAEVEVTNGDETASVCSFFTPSEMGVLTPYFLKEIGPNAKCNFWSEGKSWNENETTPQKPKVQTYGLVSYTPSSTCTSMSRASICIDNEDIVNKENNHHNTPPLQKSKLKRSADSSEPWTSEPTEKQAKVVSETDKRGRLKKNTPQTSKNLFPDFKRSKESANSGIEKTEKKNGVIIKESTNAEIKDTEKKNGVKDTKSQENSKLSSYQLQRKKNIEENERFLASCGVSFLPPTSPKETITEKVSTREPEKREVPKRTSRDVARKLIQDQNSASKLPKRKNLESEYFDEDSHSSECVSDSSDVYYTEDEDGDDDDEDRDDDDEDRDNDDEDEDRGDDDDDEDRRDDDDDEEEEEADLTSDSNLNKNGKTVPSQVHTHTMSEEEEDDNFDSLITPERTHENDGDSEGTVISATSKTQTLTRKERKLKRKSLRDSGKRYTTAKGKVVPARERKAPHICKYRKCHEIVTNEVGDQIFKEYWAQASHDKRVAYVAARLEREQVHRKRSRLDIDNRQKSFSYKYFLDIEGKRIQVCRSTLKDTLGETDRFIRTVAENKNESYSGITVDDRRGKHTPPHALGLTNKAQAVQRHIASFPAYVSHYCRAKTKDQKYLASNLTITEMHKLYHQNEENPKVSLSTYTNQFHLSGLKFKPPQTDGCDTCTTLEVGKKNATTVEEKNVLERKHEIHLRKAEKAYNLKRAAKAAAKEDKTKRVLVCDLQQCLPTPHLTCKRIYYSRQLYVFNFTVHDCTTGITHCYMWNETEGKRGSNEISTCLLKHISEEVPDYVQDLTIFTDCCSGQNRNSTISMMLFAALQENPSLKSINHIFLIPGHTFMPEVDNKHAIIEKHKRRLDKVNEPDEWYSIVHQAGMTDPENFPDGKFKVKHMTSFYDIAALAKCELVKRNKCMDGEPFSYLETHWWRYEKGSLGVVKVKASFTEAAEFRQLSFLRKGVRSDRLKMLLPCVQKLTSPVPISVKKKEDLLALLQYLEDKYHEFYRCLPSSDKVRDLHPLSKGIVED</sequence>
<feature type="compositionally biased region" description="Basic and acidic residues" evidence="1">
    <location>
        <begin position="206"/>
        <end position="223"/>
    </location>
</feature>
<feature type="region of interest" description="Disordered" evidence="1">
    <location>
        <begin position="249"/>
        <end position="468"/>
    </location>
</feature>
<feature type="compositionally biased region" description="Basic and acidic residues" evidence="1">
    <location>
        <begin position="261"/>
        <end position="289"/>
    </location>
</feature>
<accession>A0AAE1HCR3</accession>
<comment type="caution">
    <text evidence="2">The sequence shown here is derived from an EMBL/GenBank/DDBJ whole genome shotgun (WGS) entry which is preliminary data.</text>
</comment>
<feature type="compositionally biased region" description="Basic and acidic residues" evidence="1">
    <location>
        <begin position="145"/>
        <end position="159"/>
    </location>
</feature>
<dbReference type="Proteomes" id="UP001219518">
    <property type="component" value="Unassembled WGS sequence"/>
</dbReference>
<feature type="compositionally biased region" description="Polar residues" evidence="1">
    <location>
        <begin position="380"/>
        <end position="399"/>
    </location>
</feature>
<proteinExistence type="predicted"/>
<keyword evidence="3" id="KW-1185">Reference proteome</keyword>
<reference evidence="2" key="2">
    <citation type="journal article" date="2023" name="BMC Genomics">
        <title>Pest status, molecular evolution, and epigenetic factors derived from the genome assembly of Frankliniella fusca, a thysanopteran phytovirus vector.</title>
        <authorList>
            <person name="Catto M.A."/>
            <person name="Labadie P.E."/>
            <person name="Jacobson A.L."/>
            <person name="Kennedy G.G."/>
            <person name="Srinivasan R."/>
            <person name="Hunt B.G."/>
        </authorList>
    </citation>
    <scope>NUCLEOTIDE SEQUENCE</scope>
    <source>
        <strain evidence="2">PL_HMW_Pooled</strain>
    </source>
</reference>
<feature type="compositionally biased region" description="Low complexity" evidence="1">
    <location>
        <begin position="316"/>
        <end position="325"/>
    </location>
</feature>
<organism evidence="2 3">
    <name type="scientific">Frankliniella fusca</name>
    <dbReference type="NCBI Taxonomy" id="407009"/>
    <lineage>
        <taxon>Eukaryota</taxon>
        <taxon>Metazoa</taxon>
        <taxon>Ecdysozoa</taxon>
        <taxon>Arthropoda</taxon>
        <taxon>Hexapoda</taxon>
        <taxon>Insecta</taxon>
        <taxon>Pterygota</taxon>
        <taxon>Neoptera</taxon>
        <taxon>Paraneoptera</taxon>
        <taxon>Thysanoptera</taxon>
        <taxon>Terebrantia</taxon>
        <taxon>Thripoidea</taxon>
        <taxon>Thripidae</taxon>
        <taxon>Frankliniella</taxon>
    </lineage>
</organism>
<feature type="compositionally biased region" description="Acidic residues" evidence="1">
    <location>
        <begin position="327"/>
        <end position="379"/>
    </location>
</feature>
<evidence type="ECO:0000256" key="1">
    <source>
        <dbReference type="SAM" id="MobiDB-lite"/>
    </source>
</evidence>